<keyword evidence="6 7" id="KW-0472">Membrane</keyword>
<dbReference type="InterPro" id="IPR023298">
    <property type="entry name" value="ATPase_P-typ_TM_dom_sf"/>
</dbReference>
<feature type="domain" description="P-type ATPase A" evidence="8">
    <location>
        <begin position="120"/>
        <end position="182"/>
    </location>
</feature>
<keyword evidence="5 7" id="KW-1133">Transmembrane helix</keyword>
<dbReference type="GO" id="GO:0140326">
    <property type="term" value="F:ATPase-coupled intramembrane lipid transporter activity"/>
    <property type="evidence" value="ECO:0007669"/>
    <property type="project" value="TreeGrafter"/>
</dbReference>
<dbReference type="Gene3D" id="3.40.50.1000">
    <property type="entry name" value="HAD superfamily/HAD-like"/>
    <property type="match status" value="1"/>
</dbReference>
<proteinExistence type="predicted"/>
<evidence type="ECO:0000313" key="12">
    <source>
        <dbReference type="Proteomes" id="UP001219518"/>
    </source>
</evidence>
<feature type="transmembrane region" description="Helical" evidence="7">
    <location>
        <begin position="1022"/>
        <end position="1044"/>
    </location>
</feature>
<evidence type="ECO:0000259" key="9">
    <source>
        <dbReference type="Pfam" id="PF16209"/>
    </source>
</evidence>
<feature type="transmembrane region" description="Helical" evidence="7">
    <location>
        <begin position="1064"/>
        <end position="1082"/>
    </location>
</feature>
<dbReference type="Proteomes" id="UP001219518">
    <property type="component" value="Unassembled WGS sequence"/>
</dbReference>
<evidence type="ECO:0000256" key="2">
    <source>
        <dbReference type="ARBA" id="ARBA00022692"/>
    </source>
</evidence>
<name>A0AAE1HSP1_9NEOP</name>
<dbReference type="Pfam" id="PF16209">
    <property type="entry name" value="PhoLip_ATPase_N"/>
    <property type="match status" value="1"/>
</dbReference>
<evidence type="ECO:0000259" key="8">
    <source>
        <dbReference type="Pfam" id="PF00122"/>
    </source>
</evidence>
<comment type="caution">
    <text evidence="11">The sequence shown here is derived from an EMBL/GenBank/DDBJ whole genome shotgun (WGS) entry which is preliminary data.</text>
</comment>
<dbReference type="Pfam" id="PF00122">
    <property type="entry name" value="E1-E2_ATPase"/>
    <property type="match status" value="1"/>
</dbReference>
<dbReference type="GO" id="GO:0045332">
    <property type="term" value="P:phospholipid translocation"/>
    <property type="evidence" value="ECO:0007669"/>
    <property type="project" value="TreeGrafter"/>
</dbReference>
<dbReference type="Pfam" id="PF13246">
    <property type="entry name" value="Cation_ATPase"/>
    <property type="match status" value="1"/>
</dbReference>
<evidence type="ECO:0000256" key="5">
    <source>
        <dbReference type="ARBA" id="ARBA00022989"/>
    </source>
</evidence>
<dbReference type="SUPFAM" id="SSF56784">
    <property type="entry name" value="HAD-like"/>
    <property type="match status" value="1"/>
</dbReference>
<reference evidence="11" key="2">
    <citation type="journal article" date="2023" name="BMC Genomics">
        <title>Pest status, molecular evolution, and epigenetic factors derived from the genome assembly of Frankliniella fusca, a thysanopteran phytovirus vector.</title>
        <authorList>
            <person name="Catto M.A."/>
            <person name="Labadie P.E."/>
            <person name="Jacobson A.L."/>
            <person name="Kennedy G.G."/>
            <person name="Srinivasan R."/>
            <person name="Hunt B.G."/>
        </authorList>
    </citation>
    <scope>NUCLEOTIDE SEQUENCE</scope>
    <source>
        <strain evidence="11">PL_HMW_Pooled</strain>
    </source>
</reference>
<dbReference type="GO" id="GO:0005524">
    <property type="term" value="F:ATP binding"/>
    <property type="evidence" value="ECO:0007669"/>
    <property type="project" value="InterPro"/>
</dbReference>
<dbReference type="GO" id="GO:0016887">
    <property type="term" value="F:ATP hydrolysis activity"/>
    <property type="evidence" value="ECO:0007669"/>
    <property type="project" value="InterPro"/>
</dbReference>
<feature type="transmembrane region" description="Helical" evidence="7">
    <location>
        <begin position="1132"/>
        <end position="1154"/>
    </location>
</feature>
<dbReference type="PANTHER" id="PTHR24092:SF175">
    <property type="entry name" value="PHOSPHOLIPID-TRANSPORTING ATPASE"/>
    <property type="match status" value="1"/>
</dbReference>
<dbReference type="PROSITE" id="PS00154">
    <property type="entry name" value="ATPASE_E1_E2"/>
    <property type="match status" value="1"/>
</dbReference>
<evidence type="ECO:0000256" key="1">
    <source>
        <dbReference type="ARBA" id="ARBA00004141"/>
    </source>
</evidence>
<dbReference type="Pfam" id="PF16212">
    <property type="entry name" value="PhoLip_ATPase_C"/>
    <property type="match status" value="1"/>
</dbReference>
<feature type="transmembrane region" description="Helical" evidence="7">
    <location>
        <begin position="1089"/>
        <end position="1112"/>
    </location>
</feature>
<dbReference type="InterPro" id="IPR032630">
    <property type="entry name" value="P_typ_ATPase_c"/>
</dbReference>
<protein>
    <submittedName>
        <fullName evidence="11">Phospholipid-transporting ATPase IF</fullName>
    </submittedName>
</protein>
<dbReference type="PANTHER" id="PTHR24092">
    <property type="entry name" value="PROBABLE PHOSPHOLIPID-TRANSPORTING ATPASE"/>
    <property type="match status" value="1"/>
</dbReference>
<comment type="subcellular location">
    <subcellularLocation>
        <location evidence="1">Membrane</location>
        <topology evidence="1">Multi-pass membrane protein</topology>
    </subcellularLocation>
</comment>
<keyword evidence="2 7" id="KW-0812">Transmembrane</keyword>
<gene>
    <name evidence="11" type="ORF">KUF71_015038</name>
</gene>
<dbReference type="GO" id="GO:0005783">
    <property type="term" value="C:endoplasmic reticulum"/>
    <property type="evidence" value="ECO:0007669"/>
    <property type="project" value="TreeGrafter"/>
</dbReference>
<dbReference type="InterPro" id="IPR036412">
    <property type="entry name" value="HAD-like_sf"/>
</dbReference>
<dbReference type="SUPFAM" id="SSF81653">
    <property type="entry name" value="Calcium ATPase, transduction domain A"/>
    <property type="match status" value="1"/>
</dbReference>
<evidence type="ECO:0000256" key="3">
    <source>
        <dbReference type="ARBA" id="ARBA00022723"/>
    </source>
</evidence>
<evidence type="ECO:0000256" key="7">
    <source>
        <dbReference type="SAM" id="Phobius"/>
    </source>
</evidence>
<dbReference type="GO" id="GO:0046872">
    <property type="term" value="F:metal ion binding"/>
    <property type="evidence" value="ECO:0007669"/>
    <property type="project" value="UniProtKB-KW"/>
</dbReference>
<dbReference type="EMBL" id="JAHWGI010001270">
    <property type="protein sequence ID" value="KAK3926702.1"/>
    <property type="molecule type" value="Genomic_DNA"/>
</dbReference>
<feature type="domain" description="P-type ATPase N-terminal" evidence="9">
    <location>
        <begin position="33"/>
        <end position="87"/>
    </location>
</feature>
<evidence type="ECO:0000313" key="11">
    <source>
        <dbReference type="EMBL" id="KAK3926702.1"/>
    </source>
</evidence>
<dbReference type="InterPro" id="IPR059000">
    <property type="entry name" value="ATPase_P-type_domA"/>
</dbReference>
<dbReference type="InterPro" id="IPR018303">
    <property type="entry name" value="ATPase_P-typ_P_site"/>
</dbReference>
<dbReference type="InterPro" id="IPR023299">
    <property type="entry name" value="ATPase_P-typ_cyto_dom_N"/>
</dbReference>
<dbReference type="Gene3D" id="3.40.1110.10">
    <property type="entry name" value="Calcium-transporting ATPase, cytoplasmic domain N"/>
    <property type="match status" value="1"/>
</dbReference>
<organism evidence="11 12">
    <name type="scientific">Frankliniella fusca</name>
    <dbReference type="NCBI Taxonomy" id="407009"/>
    <lineage>
        <taxon>Eukaryota</taxon>
        <taxon>Metazoa</taxon>
        <taxon>Ecdysozoa</taxon>
        <taxon>Arthropoda</taxon>
        <taxon>Hexapoda</taxon>
        <taxon>Insecta</taxon>
        <taxon>Pterygota</taxon>
        <taxon>Neoptera</taxon>
        <taxon>Paraneoptera</taxon>
        <taxon>Thysanoptera</taxon>
        <taxon>Terebrantia</taxon>
        <taxon>Thripoidea</taxon>
        <taxon>Thripidae</taxon>
        <taxon>Frankliniella</taxon>
    </lineage>
</organism>
<dbReference type="InterPro" id="IPR001757">
    <property type="entry name" value="P_typ_ATPase"/>
</dbReference>
<dbReference type="SUPFAM" id="SSF81660">
    <property type="entry name" value="Metal cation-transporting ATPase, ATP-binding domain N"/>
    <property type="match status" value="1"/>
</dbReference>
<feature type="transmembrane region" description="Helical" evidence="7">
    <location>
        <begin position="323"/>
        <end position="345"/>
    </location>
</feature>
<sequence length="1185" mass="133288">MFSLLVNFNSSQANRVSSLGEVRHIPIGGTTPHAKYPNNKLVSAKYTVWTFLPLNMFEQFRRIANFYFLVATIIVMCINSPVSPWTSLLPLLFVVMVTAAKQGYEDFLRHRSDREVNLSPVSVIRNGVSQELTAEQIEVGDLVLVNCDQDVPCDMVLVASSHCNSRCYVTTANLDGESNLKTVCLPAPLRNVRSANQLLSVRGFVECEQPHPDLYRFYGRLELSQAVPAPPPSPTAGRSSSSQRISIDSITARFSQVLEPQDEEEALAAPLSAEHLLLKGARLRNTEYVFGCAVYTGRDTKMARNSVITRNKFSSMEKSINRLLLYAMTCLIVLVITSVVGSTYYKKSEGIAKANSAYLGEYEDLETGEIINEILSYLILYNYLIPISLYVTIEMQKFLGSLFFMWDNQMYCIDSNRTAVCNSSDMNEELGLVEYLFTDKTGTLTENAMVFRRCCINGVPYHEVRGVLRETDADPRAGDPVQALTPGMEHFFLALALCHSSQMDYEERFDVLDGAEFQYESSSPDERALLQACARCGVVFLGESSGYYVVRARGRVSAYRRLEVLEFTSERKRMSVIVRDPSNQIWLFCKGAESTVLPLVTHGQKTRTIDCMQEFAMRGLRTMLVACRRIPREEYYAAMQAVRDARCTMAGDRESQISSACLGVERDLTLLGATAVEDRLQPGVREALANLRDAGIKVSGEALRGLCCARQTSRPALVNSRITLLHIQTWILTGDKVETAISISYASRHFQLESELLFVTEHTSAAVVTRTLRVLRDRLASGDNYGLVVDGESLALALQHAPDLLLEVGLACPAVVCCRLSPLQKCQVVRLIKNSPSRPTTAAIGDGANDVSMIQEAHVGLGKDRVVIKRWTPQWTSFGSPRDARARVLSGLMGKEGRQAERCSDFAVARFRFVQRALLVHGHWYYYRLAILVHYFFYKNVVFVLPQFYFILFTGFSPQASQLVRNSMYTSVFLTCFNIIFTSAPVLVYGLLEQNRPSYQLLQYPPLYKGHQGNKLMRTSHFLEWLMAGIWHSVVVFFVPVLALHCNTVLLENGSETDMLCLSTLVYSSAVLVVNFKLLLISKYWTLPFLLSIIISLLLLHIINLIYAVIDIDKLINQQMFYVYIELISSPLFWLFTLFSIWMALLPDIIIIVISNFKKARRDPTFKFTSTVSNAFFTTQIEKPG</sequence>
<accession>A0AAE1HSP1</accession>
<dbReference type="AlphaFoldDB" id="A0AAE1HSP1"/>
<feature type="transmembrane region" description="Helical" evidence="7">
    <location>
        <begin position="936"/>
        <end position="956"/>
    </location>
</feature>
<keyword evidence="3" id="KW-0479">Metal-binding</keyword>
<dbReference type="InterPro" id="IPR008250">
    <property type="entry name" value="ATPase_P-typ_transduc_dom_A_sf"/>
</dbReference>
<feature type="transmembrane region" description="Helical" evidence="7">
    <location>
        <begin position="64"/>
        <end position="82"/>
    </location>
</feature>
<dbReference type="SUPFAM" id="SSF81665">
    <property type="entry name" value="Calcium ATPase, transmembrane domain M"/>
    <property type="match status" value="1"/>
</dbReference>
<keyword evidence="4" id="KW-0460">Magnesium</keyword>
<dbReference type="InterPro" id="IPR032631">
    <property type="entry name" value="P-type_ATPase_N"/>
</dbReference>
<dbReference type="Gene3D" id="2.70.150.10">
    <property type="entry name" value="Calcium-transporting ATPase, cytoplasmic transduction domain A"/>
    <property type="match status" value="1"/>
</dbReference>
<dbReference type="InterPro" id="IPR023214">
    <property type="entry name" value="HAD_sf"/>
</dbReference>
<reference evidence="11" key="1">
    <citation type="submission" date="2021-07" db="EMBL/GenBank/DDBJ databases">
        <authorList>
            <person name="Catto M.A."/>
            <person name="Jacobson A."/>
            <person name="Kennedy G."/>
            <person name="Labadie P."/>
            <person name="Hunt B.G."/>
            <person name="Srinivasan R."/>
        </authorList>
    </citation>
    <scope>NUCLEOTIDE SEQUENCE</scope>
    <source>
        <strain evidence="11">PL_HMW_Pooled</strain>
        <tissue evidence="11">Head</tissue>
    </source>
</reference>
<dbReference type="PRINTS" id="PR00119">
    <property type="entry name" value="CATATPASE"/>
</dbReference>
<dbReference type="NCBIfam" id="TIGR01494">
    <property type="entry name" value="ATPase_P-type"/>
    <property type="match status" value="1"/>
</dbReference>
<evidence type="ECO:0000256" key="6">
    <source>
        <dbReference type="ARBA" id="ARBA00023136"/>
    </source>
</evidence>
<evidence type="ECO:0000256" key="4">
    <source>
        <dbReference type="ARBA" id="ARBA00022842"/>
    </source>
</evidence>
<keyword evidence="12" id="KW-1185">Reference proteome</keyword>
<evidence type="ECO:0000259" key="10">
    <source>
        <dbReference type="Pfam" id="PF16212"/>
    </source>
</evidence>
<dbReference type="GO" id="GO:0005886">
    <property type="term" value="C:plasma membrane"/>
    <property type="evidence" value="ECO:0007669"/>
    <property type="project" value="TreeGrafter"/>
</dbReference>
<feature type="domain" description="P-type ATPase C-terminal" evidence="10">
    <location>
        <begin position="902"/>
        <end position="1156"/>
    </location>
</feature>
<feature type="transmembrane region" description="Helical" evidence="7">
    <location>
        <begin position="968"/>
        <end position="992"/>
    </location>
</feature>